<dbReference type="Gene3D" id="3.30.40.10">
    <property type="entry name" value="Zinc/RING finger domain, C3HC4 (zinc finger)"/>
    <property type="match status" value="1"/>
</dbReference>
<dbReference type="EMBL" id="OB669317">
    <property type="protein sequence ID" value="CAD7234629.1"/>
    <property type="molecule type" value="Genomic_DNA"/>
</dbReference>
<dbReference type="PROSITE" id="PS00518">
    <property type="entry name" value="ZF_RING_1"/>
    <property type="match status" value="1"/>
</dbReference>
<dbReference type="GO" id="GO:0046872">
    <property type="term" value="F:metal ion binding"/>
    <property type="evidence" value="ECO:0007669"/>
    <property type="project" value="InterPro"/>
</dbReference>
<dbReference type="PANTHER" id="PTHR10131">
    <property type="entry name" value="TNF RECEPTOR ASSOCIATED FACTOR"/>
    <property type="match status" value="1"/>
</dbReference>
<dbReference type="SUPFAM" id="SSF57850">
    <property type="entry name" value="RING/U-box"/>
    <property type="match status" value="1"/>
</dbReference>
<dbReference type="PROSITE" id="PS50089">
    <property type="entry name" value="ZF_RING_2"/>
    <property type="match status" value="1"/>
</dbReference>
<dbReference type="PANTHER" id="PTHR10131:SF94">
    <property type="entry name" value="TNF RECEPTOR-ASSOCIATED FACTOR 4"/>
    <property type="match status" value="1"/>
</dbReference>
<organism evidence="1">
    <name type="scientific">Cyprideis torosa</name>
    <dbReference type="NCBI Taxonomy" id="163714"/>
    <lineage>
        <taxon>Eukaryota</taxon>
        <taxon>Metazoa</taxon>
        <taxon>Ecdysozoa</taxon>
        <taxon>Arthropoda</taxon>
        <taxon>Crustacea</taxon>
        <taxon>Oligostraca</taxon>
        <taxon>Ostracoda</taxon>
        <taxon>Podocopa</taxon>
        <taxon>Podocopida</taxon>
        <taxon>Cytherocopina</taxon>
        <taxon>Cytheroidea</taxon>
        <taxon>Cytherideidae</taxon>
        <taxon>Cyprideis</taxon>
    </lineage>
</organism>
<dbReference type="Pfam" id="PF00097">
    <property type="entry name" value="zf-C3HC4"/>
    <property type="match status" value="1"/>
</dbReference>
<dbReference type="InterPro" id="IPR013083">
    <property type="entry name" value="Znf_RING/FYVE/PHD"/>
</dbReference>
<sequence length="463" mass="52951">MDERPPTMSYSVEWFPNEVPDLFVCASCLGVVYQPVEVQPCLHMFCKACIEDWTRVDSTCPKCRNPITANALEEPSTNLLRLLNQLKIKCSDCSRQTEYSEFQRHRELCRTETTPCDEGCGLPLLHSEKAGHNCLGKSKEKIGQLEAKVRELEAELERQREIREDLERDVEERNEEIRKKDAENEELRNHLSSENSQANELRVKLLEVSSAVGGFTETLARISSERSVGTLTPKNVYEPWTLRFTLTKKDLRERNFPSRKTGDWEFTLRMSPHQLFLCISYHGPANPNDAYSMSYEVTVNAPKWTAPFTRRQSEYFDQARKANHSYLLHKGWLSSISNKYNDNEEFSFEMNILSISRTSVRPRLEERAGVLSASFASVADLKTNDRLCSAPLFLRGGKKAQVNVRRYDQSLHVALQVLQDPAEEGWSCRLKKSVTLHRRPGTGEALTRTGTDTFNAESIILGC</sequence>
<dbReference type="SMART" id="SM00184">
    <property type="entry name" value="RING"/>
    <property type="match status" value="1"/>
</dbReference>
<gene>
    <name evidence="1" type="ORF">CTOB1V02_LOCUS12445</name>
</gene>
<accession>A0A7R8ZWS9</accession>
<dbReference type="OrthoDB" id="302966at2759"/>
<dbReference type="InterPro" id="IPR001841">
    <property type="entry name" value="Znf_RING"/>
</dbReference>
<evidence type="ECO:0000313" key="1">
    <source>
        <dbReference type="EMBL" id="CAD7234629.1"/>
    </source>
</evidence>
<dbReference type="AlphaFoldDB" id="A0A7R8ZWS9"/>
<dbReference type="InterPro" id="IPR017907">
    <property type="entry name" value="Znf_RING_CS"/>
</dbReference>
<reference evidence="1" key="1">
    <citation type="submission" date="2020-11" db="EMBL/GenBank/DDBJ databases">
        <authorList>
            <person name="Tran Van P."/>
        </authorList>
    </citation>
    <scope>NUCLEOTIDE SEQUENCE</scope>
</reference>
<protein>
    <submittedName>
        <fullName evidence="1">Uncharacterized protein</fullName>
    </submittedName>
</protein>
<proteinExistence type="predicted"/>
<name>A0A7R8ZWS9_9CRUS</name>
<dbReference type="InterPro" id="IPR018957">
    <property type="entry name" value="Znf_C3HC4_RING-type"/>
</dbReference>